<gene>
    <name evidence="2" type="ORF">BLA55_02350</name>
</gene>
<dbReference type="STRING" id="48003.BLA55_02350"/>
<dbReference type="AlphaFoldDB" id="A0A1L4FSA2"/>
<evidence type="ECO:0000313" key="3">
    <source>
        <dbReference type="Proteomes" id="UP000184322"/>
    </source>
</evidence>
<protein>
    <recommendedName>
        <fullName evidence="1">Lipoprotein-associated type-17 domain-containing protein</fullName>
    </recommendedName>
</protein>
<keyword evidence="3" id="KW-1185">Reference proteome</keyword>
<proteinExistence type="predicted"/>
<evidence type="ECO:0000259" key="1">
    <source>
        <dbReference type="Pfam" id="PF04200"/>
    </source>
</evidence>
<dbReference type="NCBIfam" id="NF045954">
    <property type="entry name" value="MAG1430_dom"/>
    <property type="match status" value="1"/>
</dbReference>
<dbReference type="Proteomes" id="UP000184322">
    <property type="component" value="Chromosome"/>
</dbReference>
<reference evidence="3" key="1">
    <citation type="submission" date="2016-10" db="EMBL/GenBank/DDBJ databases">
        <authorList>
            <person name="Beylefeld A."/>
            <person name="Abolnik C."/>
        </authorList>
    </citation>
    <scope>NUCLEOTIDE SEQUENCE [LARGE SCALE GENOMIC DNA]</scope>
    <source>
        <strain evidence="3">B359_6</strain>
    </source>
</reference>
<evidence type="ECO:0000313" key="2">
    <source>
        <dbReference type="EMBL" id="APJ38488.1"/>
    </source>
</evidence>
<dbReference type="OrthoDB" id="398253at2"/>
<sequence>MKFKNRLILWSGVLTTSLASLAVSSVLYHKYGSKNLTNKDLLIENGSDHKTIMNFETRISLDSFIFSVDPKQVESLKNDYAGNYVTDTDLIFKNKATAQDMFNYWRNMLFISDIGNEGVKLFNLRTANLTPINVLKQDYTFSFISYANDLKGELILKMTVTNKNDSKDQKVQYYVLDGFKKLESKQPFASYIAQNPTIVINLNGFGESKTLNVGEFLDSFSLKSTDEKVQILKKIFTFKGIANDGVSVPVKYEDLQLDNANNSLKVKYDVLSNIYAATTDNNNAKVQMNLGSQKILDVDNEIVKKIYSLSDQIKFKPKDKYQTWSDIEYGKLKVNTSNFIEYNTVDTNWNSLEKDGYRLEVKTININDKEQNVEFNYRISKNEAALYVYDGKFKVPVSEFKEFQSNNSSNSSES</sequence>
<dbReference type="EMBL" id="CP017813">
    <property type="protein sequence ID" value="APJ38488.1"/>
    <property type="molecule type" value="Genomic_DNA"/>
</dbReference>
<name>A0A1L4FSA2_9BACT</name>
<dbReference type="KEGG" id="mpul:BLA55_02350"/>
<accession>A0A1L4FSA2</accession>
<dbReference type="RefSeq" id="WP_073372492.1">
    <property type="nucleotide sequence ID" value="NZ_CP017813.1"/>
</dbReference>
<dbReference type="InterPro" id="IPR007326">
    <property type="entry name" value="Lipoprotein-assoc_dom"/>
</dbReference>
<organism evidence="2 3">
    <name type="scientific">Mycoplasmopsis pullorum</name>
    <dbReference type="NCBI Taxonomy" id="48003"/>
    <lineage>
        <taxon>Bacteria</taxon>
        <taxon>Bacillati</taxon>
        <taxon>Mycoplasmatota</taxon>
        <taxon>Mycoplasmoidales</taxon>
        <taxon>Metamycoplasmataceae</taxon>
        <taxon>Mycoplasmopsis</taxon>
    </lineage>
</organism>
<dbReference type="Pfam" id="PF04200">
    <property type="entry name" value="Lipoprotein_17"/>
    <property type="match status" value="1"/>
</dbReference>
<feature type="domain" description="Lipoprotein-associated type-17" evidence="1">
    <location>
        <begin position="122"/>
        <end position="181"/>
    </location>
</feature>